<dbReference type="OrthoDB" id="2880765at2"/>
<evidence type="ECO:0000313" key="12">
    <source>
        <dbReference type="Proteomes" id="UP000247978"/>
    </source>
</evidence>
<dbReference type="EMBL" id="QJJQ01000016">
    <property type="protein sequence ID" value="PXW83324.1"/>
    <property type="molecule type" value="Genomic_DNA"/>
</dbReference>
<sequence length="172" mass="19845">MNKIQIRGIKDIFDLLAKMIIIFTSSLMVLLTAVVFFNVIIRYFFSIPIAFTYEMVELLFPWIVFLAIINVTLHNENIDIQFFVKLLPKSFQLFSAYFTKIVMLFFSVYITKSSFSLASTVQNHTMPILGISKSWLYWSVSVSFVGVSLVIIYQIVLMVMGKNHEREGGETL</sequence>
<keyword evidence="3" id="KW-1003">Cell membrane</keyword>
<evidence type="ECO:0000256" key="1">
    <source>
        <dbReference type="ARBA" id="ARBA00004429"/>
    </source>
</evidence>
<evidence type="ECO:0000259" key="10">
    <source>
        <dbReference type="Pfam" id="PF04290"/>
    </source>
</evidence>
<dbReference type="Pfam" id="PF04290">
    <property type="entry name" value="DctQ"/>
    <property type="match status" value="1"/>
</dbReference>
<feature type="transmembrane region" description="Helical" evidence="9">
    <location>
        <begin position="20"/>
        <end position="45"/>
    </location>
</feature>
<keyword evidence="6 9" id="KW-1133">Transmembrane helix</keyword>
<dbReference type="InterPro" id="IPR007387">
    <property type="entry name" value="TRAP_DctQ"/>
</dbReference>
<dbReference type="GO" id="GO:0022857">
    <property type="term" value="F:transmembrane transporter activity"/>
    <property type="evidence" value="ECO:0007669"/>
    <property type="project" value="TreeGrafter"/>
</dbReference>
<comment type="subcellular location">
    <subcellularLocation>
        <location evidence="1">Cell inner membrane</location>
        <topology evidence="1">Multi-pass membrane protein</topology>
    </subcellularLocation>
</comment>
<dbReference type="InterPro" id="IPR055348">
    <property type="entry name" value="DctQ"/>
</dbReference>
<reference evidence="11 12" key="1">
    <citation type="submission" date="2018-05" db="EMBL/GenBank/DDBJ databases">
        <title>Genomic Encyclopedia of Type Strains, Phase IV (KMG-IV): sequencing the most valuable type-strain genomes for metagenomic binning, comparative biology and taxonomic classification.</title>
        <authorList>
            <person name="Goeker M."/>
        </authorList>
    </citation>
    <scope>NUCLEOTIDE SEQUENCE [LARGE SCALE GENOMIC DNA]</scope>
    <source>
        <strain evidence="11 12">DSM 28556</strain>
    </source>
</reference>
<evidence type="ECO:0000256" key="7">
    <source>
        <dbReference type="ARBA" id="ARBA00023136"/>
    </source>
</evidence>
<evidence type="ECO:0000256" key="5">
    <source>
        <dbReference type="ARBA" id="ARBA00022692"/>
    </source>
</evidence>
<proteinExistence type="inferred from homology"/>
<keyword evidence="5 9" id="KW-0812">Transmembrane</keyword>
<dbReference type="PANTHER" id="PTHR35011">
    <property type="entry name" value="2,3-DIKETO-L-GULONATE TRAP TRANSPORTER SMALL PERMEASE PROTEIN YIAM"/>
    <property type="match status" value="1"/>
</dbReference>
<protein>
    <submittedName>
        <fullName evidence="11">TRAP-type C4-dicarboxylate transport system permease small subunit</fullName>
    </submittedName>
</protein>
<accession>A0A2V3VQA3</accession>
<dbReference type="GO" id="GO:0005886">
    <property type="term" value="C:plasma membrane"/>
    <property type="evidence" value="ECO:0007669"/>
    <property type="project" value="UniProtKB-SubCell"/>
</dbReference>
<comment type="similarity">
    <text evidence="8">Belongs to the TRAP transporter small permease family.</text>
</comment>
<dbReference type="Proteomes" id="UP000247978">
    <property type="component" value="Unassembled WGS sequence"/>
</dbReference>
<gene>
    <name evidence="11" type="ORF">DFR56_1163</name>
</gene>
<evidence type="ECO:0000256" key="2">
    <source>
        <dbReference type="ARBA" id="ARBA00022448"/>
    </source>
</evidence>
<dbReference type="RefSeq" id="WP_110396850.1">
    <property type="nucleotide sequence ID" value="NZ_JBHUHB010000001.1"/>
</dbReference>
<keyword evidence="4" id="KW-0997">Cell inner membrane</keyword>
<feature type="transmembrane region" description="Helical" evidence="9">
    <location>
        <begin position="94"/>
        <end position="115"/>
    </location>
</feature>
<keyword evidence="2" id="KW-0813">Transport</keyword>
<keyword evidence="12" id="KW-1185">Reference proteome</keyword>
<dbReference type="AlphaFoldDB" id="A0A2V3VQA3"/>
<comment type="caution">
    <text evidence="11">The sequence shown here is derived from an EMBL/GenBank/DDBJ whole genome shotgun (WGS) entry which is preliminary data.</text>
</comment>
<evidence type="ECO:0000256" key="6">
    <source>
        <dbReference type="ARBA" id="ARBA00022989"/>
    </source>
</evidence>
<keyword evidence="7 9" id="KW-0472">Membrane</keyword>
<evidence type="ECO:0000313" key="11">
    <source>
        <dbReference type="EMBL" id="PXW83324.1"/>
    </source>
</evidence>
<evidence type="ECO:0000256" key="8">
    <source>
        <dbReference type="ARBA" id="ARBA00038436"/>
    </source>
</evidence>
<evidence type="ECO:0000256" key="4">
    <source>
        <dbReference type="ARBA" id="ARBA00022519"/>
    </source>
</evidence>
<dbReference type="PANTHER" id="PTHR35011:SF2">
    <property type="entry name" value="2,3-DIKETO-L-GULONATE TRAP TRANSPORTER SMALL PERMEASE PROTEIN YIAM"/>
    <property type="match status" value="1"/>
</dbReference>
<evidence type="ECO:0000256" key="9">
    <source>
        <dbReference type="SAM" id="Phobius"/>
    </source>
</evidence>
<organism evidence="11 12">
    <name type="scientific">Pseudogracilibacillus auburnensis</name>
    <dbReference type="NCBI Taxonomy" id="1494959"/>
    <lineage>
        <taxon>Bacteria</taxon>
        <taxon>Bacillati</taxon>
        <taxon>Bacillota</taxon>
        <taxon>Bacilli</taxon>
        <taxon>Bacillales</taxon>
        <taxon>Bacillaceae</taxon>
        <taxon>Pseudogracilibacillus</taxon>
    </lineage>
</organism>
<feature type="transmembrane region" description="Helical" evidence="9">
    <location>
        <begin position="51"/>
        <end position="73"/>
    </location>
</feature>
<evidence type="ECO:0000256" key="3">
    <source>
        <dbReference type="ARBA" id="ARBA00022475"/>
    </source>
</evidence>
<dbReference type="GO" id="GO:0015740">
    <property type="term" value="P:C4-dicarboxylate transport"/>
    <property type="evidence" value="ECO:0007669"/>
    <property type="project" value="TreeGrafter"/>
</dbReference>
<feature type="transmembrane region" description="Helical" evidence="9">
    <location>
        <begin position="135"/>
        <end position="156"/>
    </location>
</feature>
<name>A0A2V3VQA3_9BACI</name>
<feature type="domain" description="Tripartite ATP-independent periplasmic transporters DctQ component" evidence="10">
    <location>
        <begin position="31"/>
        <end position="157"/>
    </location>
</feature>